<dbReference type="PROSITE" id="PS50817">
    <property type="entry name" value="INTEIN_N_TER"/>
    <property type="match status" value="1"/>
</dbReference>
<dbReference type="InterPro" id="IPR028992">
    <property type="entry name" value="Hedgehog/Intein_dom"/>
</dbReference>
<evidence type="ECO:0000313" key="3">
    <source>
        <dbReference type="Proteomes" id="UP000443843"/>
    </source>
</evidence>
<dbReference type="Gene3D" id="2.170.16.10">
    <property type="entry name" value="Hedgehog/Intein (Hint) domain"/>
    <property type="match status" value="1"/>
</dbReference>
<reference evidence="2 3" key="1">
    <citation type="submission" date="2019-11" db="EMBL/GenBank/DDBJ databases">
        <title>Pseudooceanicola pacifica sp. nov., isolated from deep-sea sediment of the Pacific Ocean.</title>
        <authorList>
            <person name="Lyu L."/>
        </authorList>
    </citation>
    <scope>NUCLEOTIDE SEQUENCE [LARGE SCALE GENOMIC DNA]</scope>
    <source>
        <strain evidence="2 3">216_PA32_1</strain>
    </source>
</reference>
<gene>
    <name evidence="2" type="ORF">GLS40_11840</name>
</gene>
<dbReference type="SUPFAM" id="SSF51294">
    <property type="entry name" value="Hedgehog/intein (Hint) domain"/>
    <property type="match status" value="1"/>
</dbReference>
<dbReference type="CDD" id="cd00081">
    <property type="entry name" value="Hint"/>
    <property type="match status" value="1"/>
</dbReference>
<dbReference type="AlphaFoldDB" id="A0A844W7B4"/>
<dbReference type="InterPro" id="IPR006141">
    <property type="entry name" value="Intein_N"/>
</dbReference>
<organism evidence="2 3">
    <name type="scientific">Pseudooceanicola pacificus</name>
    <dbReference type="NCBI Taxonomy" id="2676438"/>
    <lineage>
        <taxon>Bacteria</taxon>
        <taxon>Pseudomonadati</taxon>
        <taxon>Pseudomonadota</taxon>
        <taxon>Alphaproteobacteria</taxon>
        <taxon>Rhodobacterales</taxon>
        <taxon>Paracoccaceae</taxon>
        <taxon>Pseudooceanicola</taxon>
    </lineage>
</organism>
<dbReference type="Pfam" id="PF13403">
    <property type="entry name" value="Hint_2"/>
    <property type="match status" value="1"/>
</dbReference>
<dbReference type="InterPro" id="IPR036844">
    <property type="entry name" value="Hint_dom_sf"/>
</dbReference>
<evidence type="ECO:0000259" key="1">
    <source>
        <dbReference type="Pfam" id="PF13403"/>
    </source>
</evidence>
<keyword evidence="3" id="KW-1185">Reference proteome</keyword>
<protein>
    <recommendedName>
        <fullName evidence="1">Hedgehog/Intein (Hint) domain-containing protein</fullName>
    </recommendedName>
</protein>
<proteinExistence type="predicted"/>
<dbReference type="Proteomes" id="UP000443843">
    <property type="component" value="Unassembled WGS sequence"/>
</dbReference>
<comment type="caution">
    <text evidence="2">The sequence shown here is derived from an EMBL/GenBank/DDBJ whole genome shotgun (WGS) entry which is preliminary data.</text>
</comment>
<evidence type="ECO:0000313" key="2">
    <source>
        <dbReference type="EMBL" id="MWB78721.1"/>
    </source>
</evidence>
<dbReference type="EMBL" id="WNXQ01000006">
    <property type="protein sequence ID" value="MWB78721.1"/>
    <property type="molecule type" value="Genomic_DNA"/>
</dbReference>
<feature type="domain" description="Hedgehog/Intein (Hint)" evidence="1">
    <location>
        <begin position="147"/>
        <end position="294"/>
    </location>
</feature>
<dbReference type="GO" id="GO:0016539">
    <property type="term" value="P:intein-mediated protein splicing"/>
    <property type="evidence" value="ECO:0007669"/>
    <property type="project" value="InterPro"/>
</dbReference>
<accession>A0A844W7B4</accession>
<sequence>MYLFALDSVTSYTGPGTLFPNSTLGNTGVGGTVTFGALDGEKITVTDNDPDFEDGDTGILGIGGQTSTFSGNLFNLSGSSETEYSYTLTHPDTGDTVNIYAFTSSGFLGLANNVVGFVADGPIDPAVTYSISYGGGSPSVAYSGLAICFAAGTQILTGRGTHTPVEDLKPGDTVLTVDHGPQEIRWIGARHLTAGDLTRTPSLRPIRIQAGALGDGRPFDDLIVSPQHRVLVNSRIVQKMFGEREVLVAAKQLVSLNGIDVVNEIGDLTYYHFLCDQHEIVLANGIQTESLYTGPQALKVLSEEARGEVLMIFPQLADLEYTALHARRVVLGRQVRSMVLRHKKNAQPLTAHCRAAPFGSAPLPGCE</sequence>
<name>A0A844W7B4_9RHOB</name>